<dbReference type="AlphaFoldDB" id="A0A9W9B138"/>
<name>A0A9W9B138_9AGAR</name>
<comment type="caution">
    <text evidence="1">The sequence shown here is derived from an EMBL/GenBank/DDBJ whole genome shotgun (WGS) entry which is preliminary data.</text>
</comment>
<reference evidence="1" key="2">
    <citation type="journal article" date="2023" name="Proc. Natl. Acad. Sci. U.S.A.">
        <title>A global phylogenomic analysis of the shiitake genus Lentinula.</title>
        <authorList>
            <person name="Sierra-Patev S."/>
            <person name="Min B."/>
            <person name="Naranjo-Ortiz M."/>
            <person name="Looney B."/>
            <person name="Konkel Z."/>
            <person name="Slot J.C."/>
            <person name="Sakamoto Y."/>
            <person name="Steenwyk J.L."/>
            <person name="Rokas A."/>
            <person name="Carro J."/>
            <person name="Camarero S."/>
            <person name="Ferreira P."/>
            <person name="Molpeceres G."/>
            <person name="Ruiz-Duenas F.J."/>
            <person name="Serrano A."/>
            <person name="Henrissat B."/>
            <person name="Drula E."/>
            <person name="Hughes K.W."/>
            <person name="Mata J.L."/>
            <person name="Ishikawa N.K."/>
            <person name="Vargas-Isla R."/>
            <person name="Ushijima S."/>
            <person name="Smith C.A."/>
            <person name="Donoghue J."/>
            <person name="Ahrendt S."/>
            <person name="Andreopoulos W."/>
            <person name="He G."/>
            <person name="LaButti K."/>
            <person name="Lipzen A."/>
            <person name="Ng V."/>
            <person name="Riley R."/>
            <person name="Sandor L."/>
            <person name="Barry K."/>
            <person name="Martinez A.T."/>
            <person name="Xiao Y."/>
            <person name="Gibbons J.G."/>
            <person name="Terashima K."/>
            <person name="Grigoriev I.V."/>
            <person name="Hibbett D."/>
        </authorList>
    </citation>
    <scope>NUCLEOTIDE SEQUENCE</scope>
    <source>
        <strain evidence="1">Sp2 HRB7682 ss15</strain>
    </source>
</reference>
<dbReference type="EMBL" id="JANVFS010000001">
    <property type="protein sequence ID" value="KAJ4495805.1"/>
    <property type="molecule type" value="Genomic_DNA"/>
</dbReference>
<evidence type="ECO:0000313" key="2">
    <source>
        <dbReference type="Proteomes" id="UP001150238"/>
    </source>
</evidence>
<accession>A0A9W9B138</accession>
<evidence type="ECO:0000313" key="1">
    <source>
        <dbReference type="EMBL" id="KAJ4495805.1"/>
    </source>
</evidence>
<gene>
    <name evidence="1" type="ORF">C8J55DRAFT_444847</name>
</gene>
<reference evidence="1" key="1">
    <citation type="submission" date="2022-08" db="EMBL/GenBank/DDBJ databases">
        <authorList>
            <consortium name="DOE Joint Genome Institute"/>
            <person name="Min B."/>
            <person name="Riley R."/>
            <person name="Sierra-Patev S."/>
            <person name="Naranjo-Ortiz M."/>
            <person name="Looney B."/>
            <person name="Konkel Z."/>
            <person name="Slot J.C."/>
            <person name="Sakamoto Y."/>
            <person name="Steenwyk J.L."/>
            <person name="Rokas A."/>
            <person name="Carro J."/>
            <person name="Camarero S."/>
            <person name="Ferreira P."/>
            <person name="Molpeceres G."/>
            <person name="Ruiz-Duenas F.J."/>
            <person name="Serrano A."/>
            <person name="Henrissat B."/>
            <person name="Drula E."/>
            <person name="Hughes K.W."/>
            <person name="Mata J.L."/>
            <person name="Ishikawa N.K."/>
            <person name="Vargas-Isla R."/>
            <person name="Ushijima S."/>
            <person name="Smith C.A."/>
            <person name="Ahrendt S."/>
            <person name="Andreopoulos W."/>
            <person name="He G."/>
            <person name="Labutti K."/>
            <person name="Lipzen A."/>
            <person name="Ng V."/>
            <person name="Sandor L."/>
            <person name="Barry K."/>
            <person name="Martinez A.T."/>
            <person name="Xiao Y."/>
            <person name="Gibbons J.G."/>
            <person name="Terashima K."/>
            <person name="Hibbett D.S."/>
            <person name="Grigoriev I.V."/>
        </authorList>
    </citation>
    <scope>NUCLEOTIDE SEQUENCE</scope>
    <source>
        <strain evidence="1">Sp2 HRB7682 ss15</strain>
    </source>
</reference>
<sequence length="71" mass="8234">MLETHAWAAARPKFESQLAVQKLENKISEVIEVENRQGMSQSSSRTLYSLSFWPALLLGRMFNLYFSPRSR</sequence>
<proteinExistence type="predicted"/>
<feature type="non-terminal residue" evidence="1">
    <location>
        <position position="71"/>
    </location>
</feature>
<protein>
    <submittedName>
        <fullName evidence="1">Uncharacterized protein</fullName>
    </submittedName>
</protein>
<organism evidence="1 2">
    <name type="scientific">Lentinula lateritia</name>
    <dbReference type="NCBI Taxonomy" id="40482"/>
    <lineage>
        <taxon>Eukaryota</taxon>
        <taxon>Fungi</taxon>
        <taxon>Dikarya</taxon>
        <taxon>Basidiomycota</taxon>
        <taxon>Agaricomycotina</taxon>
        <taxon>Agaricomycetes</taxon>
        <taxon>Agaricomycetidae</taxon>
        <taxon>Agaricales</taxon>
        <taxon>Marasmiineae</taxon>
        <taxon>Omphalotaceae</taxon>
        <taxon>Lentinula</taxon>
    </lineage>
</organism>
<dbReference type="Proteomes" id="UP001150238">
    <property type="component" value="Unassembled WGS sequence"/>
</dbReference>